<keyword evidence="3" id="KW-0732">Signal</keyword>
<evidence type="ECO:0000313" key="9">
    <source>
        <dbReference type="EMBL" id="OIJ43535.1"/>
    </source>
</evidence>
<dbReference type="InterPro" id="IPR056862">
    <property type="entry name" value="VWA7_N"/>
</dbReference>
<feature type="domain" description="Hemicentin/VWA7 galactose-binding" evidence="5">
    <location>
        <begin position="450"/>
        <end position="535"/>
    </location>
</feature>
<dbReference type="RefSeq" id="WP_071360546.1">
    <property type="nucleotide sequence ID" value="NZ_JRYB01000001.1"/>
</dbReference>
<dbReference type="AlphaFoldDB" id="A0A1S2NET5"/>
<comment type="subcellular location">
    <subcellularLocation>
        <location evidence="1">Secreted</location>
    </subcellularLocation>
</comment>
<dbReference type="Gene3D" id="3.40.50.410">
    <property type="entry name" value="von Willebrand factor, type A domain"/>
    <property type="match status" value="1"/>
</dbReference>
<organism evidence="9 10">
    <name type="scientific">Massilia timonae</name>
    <dbReference type="NCBI Taxonomy" id="47229"/>
    <lineage>
        <taxon>Bacteria</taxon>
        <taxon>Pseudomonadati</taxon>
        <taxon>Pseudomonadota</taxon>
        <taxon>Betaproteobacteria</taxon>
        <taxon>Burkholderiales</taxon>
        <taxon>Oxalobacteraceae</taxon>
        <taxon>Telluria group</taxon>
        <taxon>Massilia</taxon>
    </lineage>
</organism>
<evidence type="ECO:0000259" key="8">
    <source>
        <dbReference type="Pfam" id="PF25107"/>
    </source>
</evidence>
<evidence type="ECO:0000256" key="1">
    <source>
        <dbReference type="ARBA" id="ARBA00004613"/>
    </source>
</evidence>
<dbReference type="InterPro" id="IPR036465">
    <property type="entry name" value="vWFA_dom_sf"/>
</dbReference>
<feature type="domain" description="VWA7 N-terminal" evidence="8">
    <location>
        <begin position="60"/>
        <end position="245"/>
    </location>
</feature>
<dbReference type="InterPro" id="IPR036439">
    <property type="entry name" value="Dockerin_dom_sf"/>
</dbReference>
<evidence type="ECO:0000256" key="3">
    <source>
        <dbReference type="ARBA" id="ARBA00022729"/>
    </source>
</evidence>
<dbReference type="InterPro" id="IPR052577">
    <property type="entry name" value="VWA7"/>
</dbReference>
<dbReference type="GO" id="GO:0000272">
    <property type="term" value="P:polysaccharide catabolic process"/>
    <property type="evidence" value="ECO:0007669"/>
    <property type="project" value="InterPro"/>
</dbReference>
<dbReference type="Pfam" id="PF25107">
    <property type="entry name" value="VWA7_N"/>
    <property type="match status" value="1"/>
</dbReference>
<dbReference type="InterPro" id="IPR057615">
    <property type="entry name" value="Ig_VWA7"/>
</dbReference>
<feature type="domain" description="VWA7 Ig-like" evidence="6">
    <location>
        <begin position="658"/>
        <end position="738"/>
    </location>
</feature>
<evidence type="ECO:0000313" key="10">
    <source>
        <dbReference type="Proteomes" id="UP000180246"/>
    </source>
</evidence>
<dbReference type="PANTHER" id="PTHR14905">
    <property type="entry name" value="NG37"/>
    <property type="match status" value="1"/>
</dbReference>
<dbReference type="InterPro" id="IPR056861">
    <property type="entry name" value="HMCN1-like_VWA"/>
</dbReference>
<dbReference type="InterPro" id="IPR056475">
    <property type="entry name" value="GBD_Hemicentin/VWA7"/>
</dbReference>
<dbReference type="SUPFAM" id="SSF53300">
    <property type="entry name" value="vWA-like"/>
    <property type="match status" value="1"/>
</dbReference>
<dbReference type="Pfam" id="PF23619">
    <property type="entry name" value="Ig_VWA7"/>
    <property type="match status" value="1"/>
</dbReference>
<dbReference type="EMBL" id="JRYB01000001">
    <property type="protein sequence ID" value="OIJ43535.1"/>
    <property type="molecule type" value="Genomic_DNA"/>
</dbReference>
<evidence type="ECO:0000259" key="6">
    <source>
        <dbReference type="Pfam" id="PF23619"/>
    </source>
</evidence>
<sequence length="813" mass="84402">MQSAKLKLAGLAVLLAGVVAIPGAIAFKPTQEFGHVGIVRDALTRISVPAPGGNTYRFSERAILEVRDSTAGVDEIVSSRGELSVPTAHCDDELLPECSQRIIAIKNATIGLLAAPEPDGEGARRQVGRALHTLQDFFSHSNWINISGGQPGLGTTVIPRLAPSQDTCERGLSSIGSGTLAAFGLSFPTTGYFNPFLAPPEGKCNHGLLLDPGIHKDAPGRAGHAPARAAAVDATESLIRQILAAPGVAGNDKAIRAFLDVRGAVGFVVDDTGSMGGVIAGVKSSIARIVETVRTSPNQPDRYLLVNFGDPEVGPAFVTADAAALLARANALSAAGGGDCPELSMAGTLRAVNAAPNGSQLYVFTDASAKDAALSGNVVTQANAKDITVTFFTFGSCSPIDPAYYTIAAETGGQLYALQRTAEETEKVFGLVMPYVSASPKSLLAAKGMVGGARNLQFPVDRTLRSLQVSVAVDAGASARLFDPAGREVVGGTAGVTITTLTGGKLIALTAPAAGNWRLALAGVGNYDVSVSGDSPLELNRFEFVETRGREGHEGLYAIKSQPLARATQQARATVLGAFNTAQFALVNEAGDTIAQLPATRRAGETMPDEFLADFVLPTQPFRVMVSGRLATGDAFQRIHPPVFLGRTVKVETLGGGFGAFSPGQSYTVRFRVTNLGAQDTFAVNATDERGFVQEYPRSLVLGPNGSAFVDVRIAIPAATPVGTTNAVSLAVTGASSANGTVFTQVVRAATLAGDVDGDGDVDRDDAQLVFMARNQSASGDADPRDMDRDGRVTVLDARKVSLACTRPSCARQ</sequence>
<keyword evidence="2" id="KW-0964">Secreted</keyword>
<gene>
    <name evidence="9" type="ORF">LO55_841</name>
</gene>
<dbReference type="PANTHER" id="PTHR14905:SF7">
    <property type="entry name" value="VON WILLEBRAND FACTOR A DOMAIN-CONTAINING PROTEIN 7"/>
    <property type="match status" value="1"/>
</dbReference>
<evidence type="ECO:0000259" key="5">
    <source>
        <dbReference type="Pfam" id="PF23560"/>
    </source>
</evidence>
<evidence type="ECO:0000256" key="2">
    <source>
        <dbReference type="ARBA" id="ARBA00022525"/>
    </source>
</evidence>
<feature type="domain" description="Hemicentin-1-like von Willebrand factor A" evidence="7">
    <location>
        <begin position="265"/>
        <end position="417"/>
    </location>
</feature>
<reference evidence="9 10" key="1">
    <citation type="submission" date="2014-10" db="EMBL/GenBank/DDBJ databases">
        <authorList>
            <person name="Seo M.-J."/>
            <person name="Seok Y.J."/>
            <person name="Cha I.-T."/>
        </authorList>
    </citation>
    <scope>NUCLEOTIDE SEQUENCE [LARGE SCALE GENOMIC DNA]</scope>
    <source>
        <strain evidence="9 10">NEU</strain>
    </source>
</reference>
<protein>
    <submittedName>
        <fullName evidence="9">von Willebrand factor type A domain protein</fullName>
    </submittedName>
</protein>
<dbReference type="Proteomes" id="UP000180246">
    <property type="component" value="Unassembled WGS sequence"/>
</dbReference>
<evidence type="ECO:0000256" key="4">
    <source>
        <dbReference type="ARBA" id="ARBA00023180"/>
    </source>
</evidence>
<evidence type="ECO:0000259" key="7">
    <source>
        <dbReference type="Pfam" id="PF25106"/>
    </source>
</evidence>
<dbReference type="SUPFAM" id="SSF63446">
    <property type="entry name" value="Type I dockerin domain"/>
    <property type="match status" value="1"/>
</dbReference>
<accession>A0A1S2NET5</accession>
<dbReference type="Pfam" id="PF23560">
    <property type="entry name" value="GBD_Hemicentin"/>
    <property type="match status" value="1"/>
</dbReference>
<keyword evidence="4" id="KW-0325">Glycoprotein</keyword>
<dbReference type="GO" id="GO:0005576">
    <property type="term" value="C:extracellular region"/>
    <property type="evidence" value="ECO:0007669"/>
    <property type="project" value="UniProtKB-SubCell"/>
</dbReference>
<comment type="caution">
    <text evidence="9">The sequence shown here is derived from an EMBL/GenBank/DDBJ whole genome shotgun (WGS) entry which is preliminary data.</text>
</comment>
<name>A0A1S2NET5_9BURK</name>
<dbReference type="Pfam" id="PF25106">
    <property type="entry name" value="VWA_4"/>
    <property type="match status" value="1"/>
</dbReference>
<proteinExistence type="predicted"/>